<protein>
    <recommendedName>
        <fullName evidence="3">D-lactate dehydrogenase</fullName>
    </recommendedName>
</protein>
<dbReference type="Proteomes" id="UP000255303">
    <property type="component" value="Unassembled WGS sequence"/>
</dbReference>
<accession>A0A379K094</accession>
<evidence type="ECO:0000313" key="2">
    <source>
        <dbReference type="Proteomes" id="UP000255303"/>
    </source>
</evidence>
<accession>A0A061CQU3</accession>
<evidence type="ECO:0008006" key="3">
    <source>
        <dbReference type="Google" id="ProtNLM"/>
    </source>
</evidence>
<reference evidence="1 2" key="1">
    <citation type="submission" date="2018-06" db="EMBL/GenBank/DDBJ databases">
        <authorList>
            <consortium name="Pathogen Informatics"/>
            <person name="Doyle S."/>
        </authorList>
    </citation>
    <scope>NUCLEOTIDE SEQUENCE [LARGE SCALE GENOMIC DNA]</scope>
    <source>
        <strain evidence="1 2">NCTC10692</strain>
    </source>
</reference>
<sequence length="35" mass="3974">MRICLFSSKGYDRVSFLAANDTSTPAAARWSTRRH</sequence>
<proteinExistence type="predicted"/>
<dbReference type="AlphaFoldDB" id="A0A061CQU3"/>
<gene>
    <name evidence="1" type="ORF">NCTC10692_04402</name>
</gene>
<organism evidence="1 2">
    <name type="scientific">Ectopseudomonas oleovorans</name>
    <name type="common">Pseudomonas oleovorans</name>
    <dbReference type="NCBI Taxonomy" id="301"/>
    <lineage>
        <taxon>Bacteria</taxon>
        <taxon>Pseudomonadati</taxon>
        <taxon>Pseudomonadota</taxon>
        <taxon>Gammaproteobacteria</taxon>
        <taxon>Pseudomonadales</taxon>
        <taxon>Pseudomonadaceae</taxon>
        <taxon>Ectopseudomonas</taxon>
    </lineage>
</organism>
<dbReference type="EMBL" id="UGUV01000002">
    <property type="protein sequence ID" value="SUD53851.1"/>
    <property type="molecule type" value="Genomic_DNA"/>
</dbReference>
<name>A0A061CQU3_ECTOL</name>
<evidence type="ECO:0000313" key="1">
    <source>
        <dbReference type="EMBL" id="SUD53851.1"/>
    </source>
</evidence>